<organism evidence="2 3">
    <name type="scientific">Brachionus plicatilis</name>
    <name type="common">Marine rotifer</name>
    <name type="synonym">Brachionus muelleri</name>
    <dbReference type="NCBI Taxonomy" id="10195"/>
    <lineage>
        <taxon>Eukaryota</taxon>
        <taxon>Metazoa</taxon>
        <taxon>Spiralia</taxon>
        <taxon>Gnathifera</taxon>
        <taxon>Rotifera</taxon>
        <taxon>Eurotatoria</taxon>
        <taxon>Monogononta</taxon>
        <taxon>Pseudotrocha</taxon>
        <taxon>Ploima</taxon>
        <taxon>Brachionidae</taxon>
        <taxon>Brachionus</taxon>
    </lineage>
</organism>
<keyword evidence="1" id="KW-0472">Membrane</keyword>
<gene>
    <name evidence="2" type="ORF">BpHYR1_011735</name>
</gene>
<evidence type="ECO:0000313" key="2">
    <source>
        <dbReference type="EMBL" id="RMZ95606.1"/>
    </source>
</evidence>
<evidence type="ECO:0000313" key="3">
    <source>
        <dbReference type="Proteomes" id="UP000276133"/>
    </source>
</evidence>
<keyword evidence="3" id="KW-1185">Reference proteome</keyword>
<protein>
    <submittedName>
        <fullName evidence="2">Uncharacterized protein</fullName>
    </submittedName>
</protein>
<dbReference type="EMBL" id="REGN01012364">
    <property type="protein sequence ID" value="RMZ95606.1"/>
    <property type="molecule type" value="Genomic_DNA"/>
</dbReference>
<evidence type="ECO:0000256" key="1">
    <source>
        <dbReference type="SAM" id="Phobius"/>
    </source>
</evidence>
<proteinExistence type="predicted"/>
<dbReference type="Proteomes" id="UP000276133">
    <property type="component" value="Unassembled WGS sequence"/>
</dbReference>
<accession>A0A3M7P941</accession>
<feature type="transmembrane region" description="Helical" evidence="1">
    <location>
        <begin position="12"/>
        <end position="38"/>
    </location>
</feature>
<feature type="transmembrane region" description="Helical" evidence="1">
    <location>
        <begin position="50"/>
        <end position="70"/>
    </location>
</feature>
<comment type="caution">
    <text evidence="2">The sequence shown here is derived from an EMBL/GenBank/DDBJ whole genome shotgun (WGS) entry which is preliminary data.</text>
</comment>
<reference evidence="2 3" key="1">
    <citation type="journal article" date="2018" name="Sci. Rep.">
        <title>Genomic signatures of local adaptation to the degree of environmental predictability in rotifers.</title>
        <authorList>
            <person name="Franch-Gras L."/>
            <person name="Hahn C."/>
            <person name="Garcia-Roger E.M."/>
            <person name="Carmona M.J."/>
            <person name="Serra M."/>
            <person name="Gomez A."/>
        </authorList>
    </citation>
    <scope>NUCLEOTIDE SEQUENCE [LARGE SCALE GENOMIC DNA]</scope>
    <source>
        <strain evidence="2">HYR1</strain>
    </source>
</reference>
<keyword evidence="1" id="KW-0812">Transmembrane</keyword>
<dbReference type="AlphaFoldDB" id="A0A3M7P941"/>
<keyword evidence="1" id="KW-1133">Transmembrane helix</keyword>
<sequence>MSLPRKCLMYMISVWYIFITFEQRVHMMLFVSWMLFALDIQSSISPHKKTAFASLSQASLYFVLSVLFIIDQ</sequence>
<name>A0A3M7P941_BRAPC</name>